<keyword evidence="1" id="KW-0560">Oxidoreductase</keyword>
<dbReference type="PANTHER" id="PTHR43157">
    <property type="entry name" value="PHOSPHATIDYLINOSITOL-GLYCAN BIOSYNTHESIS CLASS F PROTEIN-RELATED"/>
    <property type="match status" value="1"/>
</dbReference>
<evidence type="ECO:0000313" key="4">
    <source>
        <dbReference type="Proteomes" id="UP001516400"/>
    </source>
</evidence>
<sequence>MWKYISGIVVAGGVTYGVMRYFAGGICRCTTRLDGLVIIVTGANSGIGKALSFELARRGATLILACRDTKKGLDVKCEILVEIPSAEVYIKHLDLASFSSVYKFSQNISSEFREIYGLVNNAGIFYHPQTITENNFDITLQTNYLGPFVLTHYLLKLLKASDHARIVNVSSNAHRMVNYYDLQAVTTWQSEFRSHFIAYGVSKLGLILFTRELSKQLSNTNVIVNAVDPGNVNTNIFRYLPSLSNPWLYALQWPIRVLVVKSPQQGAQSALHALLTSNRSTGQYYSDCKLSLPSPIASNDKIAKEYYRITLDILADIFGTESDC</sequence>
<dbReference type="Gene3D" id="3.40.50.720">
    <property type="entry name" value="NAD(P)-binding Rossmann-like Domain"/>
    <property type="match status" value="1"/>
</dbReference>
<accession>A0ABD2P608</accession>
<dbReference type="InterPro" id="IPR036291">
    <property type="entry name" value="NAD(P)-bd_dom_sf"/>
</dbReference>
<protein>
    <submittedName>
        <fullName evidence="3">Uncharacterized protein</fullName>
    </submittedName>
</protein>
<evidence type="ECO:0000256" key="2">
    <source>
        <dbReference type="RuleBase" id="RU000363"/>
    </source>
</evidence>
<dbReference type="PRINTS" id="PR00080">
    <property type="entry name" value="SDRFAMILY"/>
</dbReference>
<dbReference type="SUPFAM" id="SSF51735">
    <property type="entry name" value="NAD(P)-binding Rossmann-fold domains"/>
    <property type="match status" value="1"/>
</dbReference>
<dbReference type="GO" id="GO:0016491">
    <property type="term" value="F:oxidoreductase activity"/>
    <property type="evidence" value="ECO:0007669"/>
    <property type="project" value="UniProtKB-KW"/>
</dbReference>
<dbReference type="Pfam" id="PF00106">
    <property type="entry name" value="adh_short"/>
    <property type="match status" value="2"/>
</dbReference>
<reference evidence="3 4" key="1">
    <citation type="journal article" date="2021" name="BMC Biol.">
        <title>Horizontally acquired antibacterial genes associated with adaptive radiation of ladybird beetles.</title>
        <authorList>
            <person name="Li H.S."/>
            <person name="Tang X.F."/>
            <person name="Huang Y.H."/>
            <person name="Xu Z.Y."/>
            <person name="Chen M.L."/>
            <person name="Du X.Y."/>
            <person name="Qiu B.Y."/>
            <person name="Chen P.T."/>
            <person name="Zhang W."/>
            <person name="Slipinski A."/>
            <person name="Escalona H.E."/>
            <person name="Waterhouse R.M."/>
            <person name="Zwick A."/>
            <person name="Pang H."/>
        </authorList>
    </citation>
    <scope>NUCLEOTIDE SEQUENCE [LARGE SCALE GENOMIC DNA]</scope>
    <source>
        <strain evidence="3">SYSU2018</strain>
    </source>
</reference>
<comment type="similarity">
    <text evidence="2">Belongs to the short-chain dehydrogenases/reductases (SDR) family.</text>
</comment>
<dbReference type="PANTHER" id="PTHR43157:SF31">
    <property type="entry name" value="PHOSPHATIDYLINOSITOL-GLYCAN BIOSYNTHESIS CLASS F PROTEIN"/>
    <property type="match status" value="1"/>
</dbReference>
<dbReference type="EMBL" id="JABFTP020000185">
    <property type="protein sequence ID" value="KAL3286052.1"/>
    <property type="molecule type" value="Genomic_DNA"/>
</dbReference>
<dbReference type="InterPro" id="IPR002347">
    <property type="entry name" value="SDR_fam"/>
</dbReference>
<evidence type="ECO:0000256" key="1">
    <source>
        <dbReference type="ARBA" id="ARBA00023002"/>
    </source>
</evidence>
<dbReference type="Proteomes" id="UP001516400">
    <property type="component" value="Unassembled WGS sequence"/>
</dbReference>
<dbReference type="CDD" id="cd05327">
    <property type="entry name" value="retinol-DH_like_SDR_c_like"/>
    <property type="match status" value="1"/>
</dbReference>
<gene>
    <name evidence="3" type="ORF">HHI36_000565</name>
</gene>
<dbReference type="PRINTS" id="PR00081">
    <property type="entry name" value="GDHRDH"/>
</dbReference>
<organism evidence="3 4">
    <name type="scientific">Cryptolaemus montrouzieri</name>
    <dbReference type="NCBI Taxonomy" id="559131"/>
    <lineage>
        <taxon>Eukaryota</taxon>
        <taxon>Metazoa</taxon>
        <taxon>Ecdysozoa</taxon>
        <taxon>Arthropoda</taxon>
        <taxon>Hexapoda</taxon>
        <taxon>Insecta</taxon>
        <taxon>Pterygota</taxon>
        <taxon>Neoptera</taxon>
        <taxon>Endopterygota</taxon>
        <taxon>Coleoptera</taxon>
        <taxon>Polyphaga</taxon>
        <taxon>Cucujiformia</taxon>
        <taxon>Coccinelloidea</taxon>
        <taxon>Coccinellidae</taxon>
        <taxon>Scymninae</taxon>
        <taxon>Scymnini</taxon>
        <taxon>Cryptolaemus</taxon>
    </lineage>
</organism>
<evidence type="ECO:0000313" key="3">
    <source>
        <dbReference type="EMBL" id="KAL3286052.1"/>
    </source>
</evidence>
<name>A0ABD2P608_9CUCU</name>
<proteinExistence type="inferred from homology"/>
<keyword evidence="4" id="KW-1185">Reference proteome</keyword>
<dbReference type="AlphaFoldDB" id="A0ABD2P608"/>
<comment type="caution">
    <text evidence="3">The sequence shown here is derived from an EMBL/GenBank/DDBJ whole genome shotgun (WGS) entry which is preliminary data.</text>
</comment>